<dbReference type="Proteomes" id="UP000324800">
    <property type="component" value="Unassembled WGS sequence"/>
</dbReference>
<reference evidence="1 2" key="1">
    <citation type="submission" date="2019-03" db="EMBL/GenBank/DDBJ databases">
        <title>Single cell metagenomics reveals metabolic interactions within the superorganism composed of flagellate Streblomastix strix and complex community of Bacteroidetes bacteria on its surface.</title>
        <authorList>
            <person name="Treitli S.C."/>
            <person name="Kolisko M."/>
            <person name="Husnik F."/>
            <person name="Keeling P."/>
            <person name="Hampl V."/>
        </authorList>
    </citation>
    <scope>NUCLEOTIDE SEQUENCE [LARGE SCALE GENOMIC DNA]</scope>
    <source>
        <strain evidence="1">ST1C</strain>
    </source>
</reference>
<feature type="non-terminal residue" evidence="1">
    <location>
        <position position="1"/>
    </location>
</feature>
<comment type="caution">
    <text evidence="1">The sequence shown here is derived from an EMBL/GenBank/DDBJ whole genome shotgun (WGS) entry which is preliminary data.</text>
</comment>
<dbReference type="AlphaFoldDB" id="A0A5J4UAS3"/>
<organism evidence="1 2">
    <name type="scientific">Streblomastix strix</name>
    <dbReference type="NCBI Taxonomy" id="222440"/>
    <lineage>
        <taxon>Eukaryota</taxon>
        <taxon>Metamonada</taxon>
        <taxon>Preaxostyla</taxon>
        <taxon>Oxymonadida</taxon>
        <taxon>Streblomastigidae</taxon>
        <taxon>Streblomastix</taxon>
    </lineage>
</organism>
<accession>A0A5J4UAS3</accession>
<dbReference type="EMBL" id="SNRW01018115">
    <property type="protein sequence ID" value="KAA6367657.1"/>
    <property type="molecule type" value="Genomic_DNA"/>
</dbReference>
<proteinExistence type="predicted"/>
<evidence type="ECO:0000313" key="1">
    <source>
        <dbReference type="EMBL" id="KAA6367657.1"/>
    </source>
</evidence>
<sequence length="45" mass="5046">AIAGVSLELKSQFGFGLKFTVEFEDVFTRADGNNQLYVVFIITFI</sequence>
<gene>
    <name evidence="1" type="ORF">EZS28_036816</name>
</gene>
<protein>
    <submittedName>
        <fullName evidence="1">Uncharacterized protein</fullName>
    </submittedName>
</protein>
<evidence type="ECO:0000313" key="2">
    <source>
        <dbReference type="Proteomes" id="UP000324800"/>
    </source>
</evidence>
<name>A0A5J4UAS3_9EUKA</name>